<feature type="region of interest" description="Disordered" evidence="4">
    <location>
        <begin position="1"/>
        <end position="21"/>
    </location>
</feature>
<dbReference type="EMBL" id="KN823015">
    <property type="protein sequence ID" value="KIO26995.1"/>
    <property type="molecule type" value="Genomic_DNA"/>
</dbReference>
<dbReference type="PRINTS" id="PR00081">
    <property type="entry name" value="GDHRDH"/>
</dbReference>
<dbReference type="InterPro" id="IPR002347">
    <property type="entry name" value="SDR_fam"/>
</dbReference>
<name>A0A0C3QA13_9AGAM</name>
<dbReference type="AlphaFoldDB" id="A0A0C3QA13"/>
<dbReference type="PANTHER" id="PTHR24320:SF236">
    <property type="entry name" value="SHORT-CHAIN DEHYDROGENASE-RELATED"/>
    <property type="match status" value="1"/>
</dbReference>
<proteinExistence type="inferred from homology"/>
<keyword evidence="2" id="KW-0521">NADP</keyword>
<dbReference type="PANTHER" id="PTHR24320">
    <property type="entry name" value="RETINOL DEHYDROGENASE"/>
    <property type="match status" value="1"/>
</dbReference>
<reference evidence="5 6" key="1">
    <citation type="submission" date="2014-04" db="EMBL/GenBank/DDBJ databases">
        <authorList>
            <consortium name="DOE Joint Genome Institute"/>
            <person name="Kuo A."/>
            <person name="Girlanda M."/>
            <person name="Perotto S."/>
            <person name="Kohler A."/>
            <person name="Nagy L.G."/>
            <person name="Floudas D."/>
            <person name="Copeland A."/>
            <person name="Barry K.W."/>
            <person name="Cichocki N."/>
            <person name="Veneault-Fourrey C."/>
            <person name="LaButti K."/>
            <person name="Lindquist E.A."/>
            <person name="Lipzen A."/>
            <person name="Lundell T."/>
            <person name="Morin E."/>
            <person name="Murat C."/>
            <person name="Sun H."/>
            <person name="Tunlid A."/>
            <person name="Henrissat B."/>
            <person name="Grigoriev I.V."/>
            <person name="Hibbett D.S."/>
            <person name="Martin F."/>
            <person name="Nordberg H.P."/>
            <person name="Cantor M.N."/>
            <person name="Hua S.X."/>
        </authorList>
    </citation>
    <scope>NUCLEOTIDE SEQUENCE [LARGE SCALE GENOMIC DNA]</scope>
    <source>
        <strain evidence="5 6">MUT 4182</strain>
    </source>
</reference>
<evidence type="ECO:0000256" key="4">
    <source>
        <dbReference type="SAM" id="MobiDB-lite"/>
    </source>
</evidence>
<dbReference type="OrthoDB" id="191139at2759"/>
<dbReference type="Gene3D" id="3.40.50.720">
    <property type="entry name" value="NAD(P)-binding Rossmann-like Domain"/>
    <property type="match status" value="1"/>
</dbReference>
<dbReference type="HOGENOM" id="CLU_010194_44_6_1"/>
<organism evidence="5 6">
    <name type="scientific">Tulasnella calospora MUT 4182</name>
    <dbReference type="NCBI Taxonomy" id="1051891"/>
    <lineage>
        <taxon>Eukaryota</taxon>
        <taxon>Fungi</taxon>
        <taxon>Dikarya</taxon>
        <taxon>Basidiomycota</taxon>
        <taxon>Agaricomycotina</taxon>
        <taxon>Agaricomycetes</taxon>
        <taxon>Cantharellales</taxon>
        <taxon>Tulasnellaceae</taxon>
        <taxon>Tulasnella</taxon>
    </lineage>
</organism>
<dbReference type="Pfam" id="PF00106">
    <property type="entry name" value="adh_short"/>
    <property type="match status" value="1"/>
</dbReference>
<dbReference type="STRING" id="1051891.A0A0C3QA13"/>
<dbReference type="GO" id="GO:0016491">
    <property type="term" value="F:oxidoreductase activity"/>
    <property type="evidence" value="ECO:0007669"/>
    <property type="project" value="UniProtKB-KW"/>
</dbReference>
<dbReference type="Proteomes" id="UP000054248">
    <property type="component" value="Unassembled WGS sequence"/>
</dbReference>
<comment type="similarity">
    <text evidence="1">Belongs to the short-chain dehydrogenases/reductases (SDR) family.</text>
</comment>
<dbReference type="InterPro" id="IPR036291">
    <property type="entry name" value="NAD(P)-bd_dom_sf"/>
</dbReference>
<dbReference type="SUPFAM" id="SSF51735">
    <property type="entry name" value="NAD(P)-binding Rossmann-fold domains"/>
    <property type="match status" value="1"/>
</dbReference>
<keyword evidence="6" id="KW-1185">Reference proteome</keyword>
<accession>A0A0C3QA13</accession>
<evidence type="ECO:0008006" key="7">
    <source>
        <dbReference type="Google" id="ProtNLM"/>
    </source>
</evidence>
<sequence length="314" mass="34788">MATQMLSESCPPKSKFEPSRDIPDLSGKVIIVTGGNAGIGKETIRELLKKNAKVYMASRSKSKAEAAIEELKTDTGREAIFLELDLADLSVVTRSANEFKSKEKALHVLFNSGGIMNVPTDQLTVNGFDAQWGTNCLGHAHFTMCLIPELLEGAKTSPDGKARVVNTASDGAYWAPKEGIKWETLRDGEARKKLSSMKLYFQSKFGNYVFSCELAKRFGDQGIVSNALNPGHLKTELQRNSSRLEEALTSWMLFPAPMGALTQLWLGTSPETVDFNGKWAIPWAREGKFLGPNNVDEMGPKLWEWVEEQRKEVL</sequence>
<reference evidence="6" key="2">
    <citation type="submission" date="2015-01" db="EMBL/GenBank/DDBJ databases">
        <title>Evolutionary Origins and Diversification of the Mycorrhizal Mutualists.</title>
        <authorList>
            <consortium name="DOE Joint Genome Institute"/>
            <consortium name="Mycorrhizal Genomics Consortium"/>
            <person name="Kohler A."/>
            <person name="Kuo A."/>
            <person name="Nagy L.G."/>
            <person name="Floudas D."/>
            <person name="Copeland A."/>
            <person name="Barry K.W."/>
            <person name="Cichocki N."/>
            <person name="Veneault-Fourrey C."/>
            <person name="LaButti K."/>
            <person name="Lindquist E.A."/>
            <person name="Lipzen A."/>
            <person name="Lundell T."/>
            <person name="Morin E."/>
            <person name="Murat C."/>
            <person name="Riley R."/>
            <person name="Ohm R."/>
            <person name="Sun H."/>
            <person name="Tunlid A."/>
            <person name="Henrissat B."/>
            <person name="Grigoriev I.V."/>
            <person name="Hibbett D.S."/>
            <person name="Martin F."/>
        </authorList>
    </citation>
    <scope>NUCLEOTIDE SEQUENCE [LARGE SCALE GENOMIC DNA]</scope>
    <source>
        <strain evidence="6">MUT 4182</strain>
    </source>
</reference>
<protein>
    <recommendedName>
        <fullName evidence="7">NAD(P)-binding protein</fullName>
    </recommendedName>
</protein>
<gene>
    <name evidence="5" type="ORF">M407DRAFT_233665</name>
</gene>
<evidence type="ECO:0000256" key="2">
    <source>
        <dbReference type="ARBA" id="ARBA00022857"/>
    </source>
</evidence>
<evidence type="ECO:0000313" key="5">
    <source>
        <dbReference type="EMBL" id="KIO26995.1"/>
    </source>
</evidence>
<evidence type="ECO:0000256" key="3">
    <source>
        <dbReference type="ARBA" id="ARBA00023002"/>
    </source>
</evidence>
<evidence type="ECO:0000256" key="1">
    <source>
        <dbReference type="ARBA" id="ARBA00006484"/>
    </source>
</evidence>
<evidence type="ECO:0000313" key="6">
    <source>
        <dbReference type="Proteomes" id="UP000054248"/>
    </source>
</evidence>
<keyword evidence="3" id="KW-0560">Oxidoreductase</keyword>